<gene>
    <name evidence="14" type="primary">NDAI0E01660</name>
    <name evidence="14" type="ordered locus">NDAI_0E01660</name>
</gene>
<evidence type="ECO:0000256" key="4">
    <source>
        <dbReference type="ARBA" id="ARBA00022630"/>
    </source>
</evidence>
<comment type="subcellular location">
    <subcellularLocation>
        <location evidence="1">Mitochondrion</location>
    </subcellularLocation>
</comment>
<dbReference type="FunFam" id="3.50.50.100:FF:000007">
    <property type="entry name" value="Rotenone-insensitive NADH-ubiquinone oxidoreductase, mitochondrial"/>
    <property type="match status" value="1"/>
</dbReference>
<evidence type="ECO:0000256" key="10">
    <source>
        <dbReference type="ARBA" id="ARBA00047599"/>
    </source>
</evidence>
<comment type="catalytic activity">
    <reaction evidence="11">
        <text>a ubiquinone + NADH + H(+) = a ubiquinol + NAD(+)</text>
        <dbReference type="Rhea" id="RHEA:23152"/>
        <dbReference type="Rhea" id="RHEA-COMP:9565"/>
        <dbReference type="Rhea" id="RHEA-COMP:9566"/>
        <dbReference type="ChEBI" id="CHEBI:15378"/>
        <dbReference type="ChEBI" id="CHEBI:16389"/>
        <dbReference type="ChEBI" id="CHEBI:17976"/>
        <dbReference type="ChEBI" id="CHEBI:57540"/>
        <dbReference type="ChEBI" id="CHEBI:57945"/>
    </reaction>
</comment>
<dbReference type="GO" id="GO:0050136">
    <property type="term" value="F:NADH dehydrogenase (quinone) (non-electrogenic) activity"/>
    <property type="evidence" value="ECO:0007669"/>
    <property type="project" value="UniProtKB-EC"/>
</dbReference>
<name>G0WB62_NAUDC</name>
<keyword evidence="9" id="KW-0496">Mitochondrion</keyword>
<dbReference type="GO" id="GO:0005739">
    <property type="term" value="C:mitochondrion"/>
    <property type="evidence" value="ECO:0007669"/>
    <property type="project" value="UniProtKB-SubCell"/>
</dbReference>
<dbReference type="EC" id="1.6.5.9" evidence="3"/>
<evidence type="ECO:0000256" key="6">
    <source>
        <dbReference type="ARBA" id="ARBA00022946"/>
    </source>
</evidence>
<evidence type="ECO:0000313" key="15">
    <source>
        <dbReference type="Proteomes" id="UP000000689"/>
    </source>
</evidence>
<comment type="similarity">
    <text evidence="2">Belongs to the NADH dehydrogenase family.</text>
</comment>
<dbReference type="KEGG" id="ndi:NDAI_0E01660"/>
<dbReference type="Pfam" id="PF22366">
    <property type="entry name" value="NDH2_C"/>
    <property type="match status" value="1"/>
</dbReference>
<keyword evidence="6" id="KW-0809">Transit peptide</keyword>
<organism evidence="14 15">
    <name type="scientific">Naumovozyma dairenensis (strain ATCC 10597 / BCRC 20456 / CBS 421 / NBRC 0211 / NRRL Y-12639)</name>
    <name type="common">Saccharomyces dairenensis</name>
    <dbReference type="NCBI Taxonomy" id="1071378"/>
    <lineage>
        <taxon>Eukaryota</taxon>
        <taxon>Fungi</taxon>
        <taxon>Dikarya</taxon>
        <taxon>Ascomycota</taxon>
        <taxon>Saccharomycotina</taxon>
        <taxon>Saccharomycetes</taxon>
        <taxon>Saccharomycetales</taxon>
        <taxon>Saccharomycetaceae</taxon>
        <taxon>Naumovozyma</taxon>
    </lineage>
</organism>
<dbReference type="eggNOG" id="KOG2495">
    <property type="taxonomic scope" value="Eukaryota"/>
</dbReference>
<reference evidence="14 15" key="1">
    <citation type="journal article" date="2011" name="Proc. Natl. Acad. Sci. U.S.A.">
        <title>Evolutionary erosion of yeast sex chromosomes by mating-type switching accidents.</title>
        <authorList>
            <person name="Gordon J.L."/>
            <person name="Armisen D."/>
            <person name="Proux-Wera E."/>
            <person name="Oheigeartaigh S.S."/>
            <person name="Byrne K.P."/>
            <person name="Wolfe K.H."/>
        </authorList>
    </citation>
    <scope>NUCLEOTIDE SEQUENCE [LARGE SCALE GENOMIC DNA]</scope>
    <source>
        <strain evidence="15">ATCC 10597 / BCRC 20456 / CBS 421 / NBRC 0211 / NRRL Y-12639</strain>
    </source>
</reference>
<keyword evidence="7" id="KW-0560">Oxidoreductase</keyword>
<dbReference type="InterPro" id="IPR036188">
    <property type="entry name" value="FAD/NAD-bd_sf"/>
</dbReference>
<dbReference type="STRING" id="1071378.G0WB62"/>
<accession>G0WB62</accession>
<evidence type="ECO:0000256" key="2">
    <source>
        <dbReference type="ARBA" id="ARBA00005272"/>
    </source>
</evidence>
<dbReference type="InterPro" id="IPR054585">
    <property type="entry name" value="NDH2-like_C"/>
</dbReference>
<dbReference type="PANTHER" id="PTHR43706">
    <property type="entry name" value="NADH DEHYDROGENASE"/>
    <property type="match status" value="1"/>
</dbReference>
<dbReference type="PRINTS" id="PR00368">
    <property type="entry name" value="FADPNR"/>
</dbReference>
<evidence type="ECO:0000259" key="12">
    <source>
        <dbReference type="Pfam" id="PF07992"/>
    </source>
</evidence>
<dbReference type="OrthoDB" id="3244603at2759"/>
<evidence type="ECO:0000256" key="5">
    <source>
        <dbReference type="ARBA" id="ARBA00022827"/>
    </source>
</evidence>
<feature type="domain" description="External alternative NADH-ubiquinone oxidoreductase-like C-terminal" evidence="13">
    <location>
        <begin position="497"/>
        <end position="561"/>
    </location>
</feature>
<evidence type="ECO:0000256" key="1">
    <source>
        <dbReference type="ARBA" id="ARBA00004173"/>
    </source>
</evidence>
<evidence type="ECO:0000256" key="9">
    <source>
        <dbReference type="ARBA" id="ARBA00023128"/>
    </source>
</evidence>
<dbReference type="Gene3D" id="3.50.50.100">
    <property type="match status" value="1"/>
</dbReference>
<dbReference type="OMA" id="MQGGLHV"/>
<comment type="catalytic activity">
    <reaction evidence="10">
        <text>a quinone + NADH + H(+) = a quinol + NAD(+)</text>
        <dbReference type="Rhea" id="RHEA:46160"/>
        <dbReference type="ChEBI" id="CHEBI:15378"/>
        <dbReference type="ChEBI" id="CHEBI:24646"/>
        <dbReference type="ChEBI" id="CHEBI:57540"/>
        <dbReference type="ChEBI" id="CHEBI:57945"/>
        <dbReference type="ChEBI" id="CHEBI:132124"/>
        <dbReference type="EC" id="1.6.5.9"/>
    </reaction>
</comment>
<dbReference type="EMBL" id="HE580271">
    <property type="protein sequence ID" value="CCD24982.1"/>
    <property type="molecule type" value="Genomic_DNA"/>
</dbReference>
<evidence type="ECO:0000256" key="8">
    <source>
        <dbReference type="ARBA" id="ARBA00023027"/>
    </source>
</evidence>
<dbReference type="GO" id="GO:0015980">
    <property type="term" value="P:energy derivation by oxidation of organic compounds"/>
    <property type="evidence" value="ECO:0007669"/>
    <property type="project" value="UniProtKB-ARBA"/>
</dbReference>
<sequence length="564" mass="63579">MLSSNLVRGAIWNSTLRSSIVAKRSLTISTKLLQVHPIPPPPPPSAFSSSVKDSPPVIKQTLMNRFGKLTLKVSLYGILAATLFTGYSLYSETLPTRNQLPQSATFSDGSPRKTIVILGSGWGSISLLKNLDTTKYNVIVVSPRNYFLFTPLLPSTPMRTIELKSIIEPVRSITRRSKGEVTYYEAKATSINPRDKSVKIESSSQKGTDKFEVDLKYDYLVVSVGAKSTTFNIPGVIEHANFLKEIEDSEKIRLKIINNIEMASFLLPDDPERKKLLNFVVVGGGPTGVEFAAELQDYVRQDLKKWLPDISKEVKVTLVEALPNILNMFDKSLIEHTEKFLKKEKINLKLKTMVKSVDDDNINAMVNDKVEKIPYGVLIWATGNAPSDLCKGLMEQVEEQTSPRGLLINNQLQLLGFEDSIFALGDCTFHPGLFPTAQVAHQEGDYLADRFKTMYKIDQLKWKINHLDDVKNHSKKIRLSDKLTKLESKLQDFEYLHRGTLSYIGNEKAIVELKIGNSNYKISGPLAIWFWKSAYLNMCFSVRNRASVAFDWFKVYFFGRDSSV</sequence>
<dbReference type="AlphaFoldDB" id="G0WB62"/>
<proteinExistence type="inferred from homology"/>
<dbReference type="Pfam" id="PF07992">
    <property type="entry name" value="Pyr_redox_2"/>
    <property type="match status" value="1"/>
</dbReference>
<feature type="domain" description="FAD/NAD(P)-binding" evidence="12">
    <location>
        <begin position="114"/>
        <end position="444"/>
    </location>
</feature>
<keyword evidence="15" id="KW-1185">Reference proteome</keyword>
<keyword evidence="8" id="KW-0520">NAD</keyword>
<protein>
    <recommendedName>
        <fullName evidence="3">NADH:ubiquinone reductase (non-electrogenic)</fullName>
        <ecNumber evidence="3">1.6.5.9</ecNumber>
    </recommendedName>
</protein>
<evidence type="ECO:0000256" key="3">
    <source>
        <dbReference type="ARBA" id="ARBA00012637"/>
    </source>
</evidence>
<evidence type="ECO:0000256" key="11">
    <source>
        <dbReference type="ARBA" id="ARBA00049010"/>
    </source>
</evidence>
<dbReference type="SUPFAM" id="SSF51905">
    <property type="entry name" value="FAD/NAD(P)-binding domain"/>
    <property type="match status" value="2"/>
</dbReference>
<keyword evidence="4" id="KW-0285">Flavoprotein</keyword>
<dbReference type="HOGENOM" id="CLU_021377_1_0_1"/>
<keyword evidence="5" id="KW-0274">FAD</keyword>
<dbReference type="InterPro" id="IPR023753">
    <property type="entry name" value="FAD/NAD-binding_dom"/>
</dbReference>
<evidence type="ECO:0000256" key="7">
    <source>
        <dbReference type="ARBA" id="ARBA00023002"/>
    </source>
</evidence>
<evidence type="ECO:0000259" key="13">
    <source>
        <dbReference type="Pfam" id="PF22366"/>
    </source>
</evidence>
<dbReference type="Proteomes" id="UP000000689">
    <property type="component" value="Chromosome 5"/>
</dbReference>
<dbReference type="GeneID" id="11498872"/>
<dbReference type="RefSeq" id="XP_003670225.1">
    <property type="nucleotide sequence ID" value="XM_003670177.1"/>
</dbReference>
<dbReference type="InterPro" id="IPR045024">
    <property type="entry name" value="NDH-2"/>
</dbReference>
<evidence type="ECO:0000313" key="14">
    <source>
        <dbReference type="EMBL" id="CCD24982.1"/>
    </source>
</evidence>
<dbReference type="PANTHER" id="PTHR43706:SF47">
    <property type="entry name" value="EXTERNAL NADH-UBIQUINONE OXIDOREDUCTASE 1, MITOCHONDRIAL-RELATED"/>
    <property type="match status" value="1"/>
</dbReference>